<dbReference type="Proteomes" id="UP000653480">
    <property type="component" value="Unassembled WGS sequence"/>
</dbReference>
<feature type="transmembrane region" description="Helical" evidence="1">
    <location>
        <begin position="374"/>
        <end position="398"/>
    </location>
</feature>
<name>A0A8H9LFK2_9ACTN</name>
<feature type="transmembrane region" description="Helical" evidence="1">
    <location>
        <begin position="71"/>
        <end position="100"/>
    </location>
</feature>
<evidence type="ECO:0008006" key="4">
    <source>
        <dbReference type="Google" id="ProtNLM"/>
    </source>
</evidence>
<accession>A0A8H9LFK2</accession>
<evidence type="ECO:0000313" key="2">
    <source>
        <dbReference type="EMBL" id="GGO07226.1"/>
    </source>
</evidence>
<comment type="caution">
    <text evidence="2">The sequence shown here is derived from an EMBL/GenBank/DDBJ whole genome shotgun (WGS) entry which is preliminary data.</text>
</comment>
<feature type="transmembrane region" description="Helical" evidence="1">
    <location>
        <begin position="38"/>
        <end position="59"/>
    </location>
</feature>
<evidence type="ECO:0000256" key="1">
    <source>
        <dbReference type="SAM" id="Phobius"/>
    </source>
</evidence>
<reference evidence="2" key="1">
    <citation type="journal article" date="2014" name="Int. J. Syst. Evol. Microbiol.">
        <title>Complete genome sequence of Corynebacterium casei LMG S-19264T (=DSM 44701T), isolated from a smear-ripened cheese.</title>
        <authorList>
            <consortium name="US DOE Joint Genome Institute (JGI-PGF)"/>
            <person name="Walter F."/>
            <person name="Albersmeier A."/>
            <person name="Kalinowski J."/>
            <person name="Ruckert C."/>
        </authorList>
    </citation>
    <scope>NUCLEOTIDE SEQUENCE</scope>
    <source>
        <strain evidence="2">CGMCC 4.7138</strain>
    </source>
</reference>
<organism evidence="2 3">
    <name type="scientific">Microbispora bryophytorum</name>
    <dbReference type="NCBI Taxonomy" id="1460882"/>
    <lineage>
        <taxon>Bacteria</taxon>
        <taxon>Bacillati</taxon>
        <taxon>Actinomycetota</taxon>
        <taxon>Actinomycetes</taxon>
        <taxon>Streptosporangiales</taxon>
        <taxon>Streptosporangiaceae</taxon>
        <taxon>Microbispora</taxon>
    </lineage>
</organism>
<dbReference type="AlphaFoldDB" id="A0A8H9LFK2"/>
<dbReference type="OrthoDB" id="3538647at2"/>
<keyword evidence="1" id="KW-0812">Transmembrane</keyword>
<keyword evidence="1" id="KW-1133">Transmembrane helix</keyword>
<keyword evidence="1" id="KW-0472">Membrane</keyword>
<evidence type="ECO:0000313" key="3">
    <source>
        <dbReference type="Proteomes" id="UP000653480"/>
    </source>
</evidence>
<feature type="transmembrane region" description="Helical" evidence="1">
    <location>
        <begin position="340"/>
        <end position="362"/>
    </location>
</feature>
<sequence>MALEILTFLFAGFGLGSMVLAARSVPSAPGALVRRRPPVWGSALLVGGCVIMALAAWSTHEDVHYDDFGSAVTLLVTIVGGALVLLGLGPFLALLLGVAGRWSVLARDRARTVPWIAATMSATALAVTVVIVAAAATSQNRADYRPEARPGALLVRYFSEADAPAALAAVRRELPGVPVVQTYRHREIRPYSLHADGADLPEQDGFVTSGVIGDGALLRYLTGDPSTPYEENTAVVVTTGDAEVASMTIEYSLFGQDDDTAPVVKQVPAVVVRPADPSVEEVFLPAKVFRGLGQDLRPDALIVDPSVHSTSVTEQRRLDRSLGGVAQTYVERGYQPPSDWRIVVVAAVVVALAGALAAAGGSDARSWQAAARRAALAAAIGTAVGVAAGCLAGLLLAWPVTTSSAWEPPPRAGFATPWPWIAALAAGLPVLAAAVAAPVFTARVRRSARR</sequence>
<dbReference type="RefSeq" id="WP_142570746.1">
    <property type="nucleotide sequence ID" value="NZ_BMMN01000003.1"/>
</dbReference>
<gene>
    <name evidence="2" type="ORF">GCM10011574_20540</name>
</gene>
<reference evidence="2" key="2">
    <citation type="submission" date="2020-09" db="EMBL/GenBank/DDBJ databases">
        <authorList>
            <person name="Sun Q."/>
            <person name="Zhou Y."/>
        </authorList>
    </citation>
    <scope>NUCLEOTIDE SEQUENCE</scope>
    <source>
        <strain evidence="2">CGMCC 4.7138</strain>
    </source>
</reference>
<keyword evidence="3" id="KW-1185">Reference proteome</keyword>
<dbReference type="EMBL" id="BMMN01000003">
    <property type="protein sequence ID" value="GGO07226.1"/>
    <property type="molecule type" value="Genomic_DNA"/>
</dbReference>
<feature type="transmembrane region" description="Helical" evidence="1">
    <location>
        <begin position="112"/>
        <end position="136"/>
    </location>
</feature>
<feature type="transmembrane region" description="Helical" evidence="1">
    <location>
        <begin position="6"/>
        <end position="26"/>
    </location>
</feature>
<feature type="transmembrane region" description="Helical" evidence="1">
    <location>
        <begin position="418"/>
        <end position="440"/>
    </location>
</feature>
<protein>
    <recommendedName>
        <fullName evidence="4">FtsX-like permease family protein</fullName>
    </recommendedName>
</protein>
<proteinExistence type="predicted"/>